<comment type="caution">
    <text evidence="5">The sequence shown here is derived from an EMBL/GenBank/DDBJ whole genome shotgun (WGS) entry which is preliminary data.</text>
</comment>
<evidence type="ECO:0000259" key="4">
    <source>
        <dbReference type="Pfam" id="PF06276"/>
    </source>
</evidence>
<evidence type="ECO:0000256" key="2">
    <source>
        <dbReference type="ARBA" id="ARBA00007832"/>
    </source>
</evidence>
<evidence type="ECO:0000313" key="6">
    <source>
        <dbReference type="Proteomes" id="UP001596002"/>
    </source>
</evidence>
<organism evidence="5 6">
    <name type="scientific">Effusibacillus consociatus</name>
    <dbReference type="NCBI Taxonomy" id="1117041"/>
    <lineage>
        <taxon>Bacteria</taxon>
        <taxon>Bacillati</taxon>
        <taxon>Bacillota</taxon>
        <taxon>Bacilli</taxon>
        <taxon>Bacillales</taxon>
        <taxon>Alicyclobacillaceae</taxon>
        <taxon>Effusibacillus</taxon>
    </lineage>
</organism>
<dbReference type="PANTHER" id="PTHR34384">
    <property type="entry name" value="L-2,3-DIAMINOPROPANOATE--CITRATE LIGASE"/>
    <property type="match status" value="1"/>
</dbReference>
<dbReference type="RefSeq" id="WP_380024495.1">
    <property type="nucleotide sequence ID" value="NZ_JBHSHC010000025.1"/>
</dbReference>
<accession>A0ABV9PXC1</accession>
<proteinExistence type="inferred from homology"/>
<keyword evidence="6" id="KW-1185">Reference proteome</keyword>
<dbReference type="Proteomes" id="UP001596002">
    <property type="component" value="Unassembled WGS sequence"/>
</dbReference>
<dbReference type="InterPro" id="IPR007310">
    <property type="entry name" value="Aerobactin_biosyn_IucA/IucC_N"/>
</dbReference>
<gene>
    <name evidence="5" type="ORF">ACFO8Q_04280</name>
</gene>
<dbReference type="InterPro" id="IPR037455">
    <property type="entry name" value="LucA/IucC-like"/>
</dbReference>
<reference evidence="6" key="1">
    <citation type="journal article" date="2019" name="Int. J. Syst. Evol. Microbiol.">
        <title>The Global Catalogue of Microorganisms (GCM) 10K type strain sequencing project: providing services to taxonomists for standard genome sequencing and annotation.</title>
        <authorList>
            <consortium name="The Broad Institute Genomics Platform"/>
            <consortium name="The Broad Institute Genome Sequencing Center for Infectious Disease"/>
            <person name="Wu L."/>
            <person name="Ma J."/>
        </authorList>
    </citation>
    <scope>NUCLEOTIDE SEQUENCE [LARGE SCALE GENOMIC DNA]</scope>
    <source>
        <strain evidence="6">WYCCWR 12678</strain>
    </source>
</reference>
<comment type="pathway">
    <text evidence="1">Siderophore biosynthesis.</text>
</comment>
<feature type="domain" description="Aerobactin siderophore biosynthesis IucA/IucC N-terminal" evidence="3">
    <location>
        <begin position="171"/>
        <end position="409"/>
    </location>
</feature>
<name>A0ABV9PXC1_9BACL</name>
<evidence type="ECO:0000256" key="1">
    <source>
        <dbReference type="ARBA" id="ARBA00004924"/>
    </source>
</evidence>
<dbReference type="EMBL" id="JBHSHC010000025">
    <property type="protein sequence ID" value="MFC4766596.1"/>
    <property type="molecule type" value="Genomic_DNA"/>
</dbReference>
<sequence>MLTSRAIAQAAAIERLLNSYLRETENFTPALEPDHPALKLLPEPILREIKEQGIPFRIELKATGVIIVGALTYWSPFGHHRYGTSFWGSVTPVDGREGGDYSRLGNCRILAELILNEIAVNNSLTDTGNDRVSSMLEQIENSIRKTEIYVERRLTRERSLWRLCGKERTFTAEQSLTCGHPFHPTPKSSQGFLPDHLTRYAPEMGAAFSLHYLAVAPELVEEAFLTKTDAELLPSEVLEAANRRLTPEKENYRLLPCHPWQAEHLKGWPEVQELLRTGRLVDLGELGDKVYPTSSVRTVWDFGHQYIFKLPLNVRITNFVRVNPPEQLKRTMDASRAIAHVRDQIPYADFTIMLEEGYRTVRLEGVSPDRQQKLAESAAVIFRENPMYCSADNDNVEGTEAPTVVAALLEQPPFEKEAPVWEAVRMAAESEKSVPDSLFVNKWLRRYLEISFVPILWLFLEHGISMEAHVQNSMVTIQNGWPVRFYVRDLEGVSISRERALEQNLVGKLLAEDSPALYPDHEAWHRFKYYVLVNHLGHLIHTVAYYGQVDELGLWQVAGEVLHTSGLFDTRDRKRYLLDLLENEGLPAKANFVSCFQKRGETPLYVNIANPLTKCGVKV</sequence>
<evidence type="ECO:0000313" key="5">
    <source>
        <dbReference type="EMBL" id="MFC4766596.1"/>
    </source>
</evidence>
<evidence type="ECO:0000259" key="3">
    <source>
        <dbReference type="Pfam" id="PF04183"/>
    </source>
</evidence>
<protein>
    <submittedName>
        <fullName evidence="5">IucA/IucC family protein</fullName>
    </submittedName>
</protein>
<dbReference type="Gene3D" id="1.10.510.40">
    <property type="match status" value="1"/>
</dbReference>
<feature type="domain" description="Aerobactin siderophore biosynthesis IucA/IucC-like C-terminal" evidence="4">
    <location>
        <begin position="442"/>
        <end position="600"/>
    </location>
</feature>
<dbReference type="Gene3D" id="6.10.250.3370">
    <property type="match status" value="1"/>
</dbReference>
<comment type="similarity">
    <text evidence="2">Belongs to the IucA/IucC family.</text>
</comment>
<dbReference type="PANTHER" id="PTHR34384:SF5">
    <property type="entry name" value="L-2,3-DIAMINOPROPANOATE--CITRATE LIGASE"/>
    <property type="match status" value="1"/>
</dbReference>
<dbReference type="Pfam" id="PF06276">
    <property type="entry name" value="FhuF"/>
    <property type="match status" value="1"/>
</dbReference>
<dbReference type="InterPro" id="IPR022770">
    <property type="entry name" value="IucA/IucC-like_C"/>
</dbReference>
<dbReference type="Pfam" id="PF04183">
    <property type="entry name" value="IucA_IucC"/>
    <property type="match status" value="1"/>
</dbReference>